<protein>
    <submittedName>
        <fullName evidence="1">Unannotated protein</fullName>
    </submittedName>
</protein>
<dbReference type="EMBL" id="CAFBRY010000056">
    <property type="protein sequence ID" value="CAB5153437.1"/>
    <property type="molecule type" value="Genomic_DNA"/>
</dbReference>
<evidence type="ECO:0000313" key="1">
    <source>
        <dbReference type="EMBL" id="CAB4344113.1"/>
    </source>
</evidence>
<dbReference type="EMBL" id="CAEZYO010000066">
    <property type="protein sequence ID" value="CAB4738779.1"/>
    <property type="molecule type" value="Genomic_DNA"/>
</dbReference>
<dbReference type="AlphaFoldDB" id="A0A6J5ZXK0"/>
<reference evidence="1" key="1">
    <citation type="submission" date="2020-05" db="EMBL/GenBank/DDBJ databases">
        <authorList>
            <person name="Chiriac C."/>
            <person name="Salcher M."/>
            <person name="Ghai R."/>
            <person name="Kavagutti S V."/>
        </authorList>
    </citation>
    <scope>NUCLEOTIDE SEQUENCE</scope>
</reference>
<proteinExistence type="predicted"/>
<name>A0A6J5ZXK0_9ZZZZ</name>
<sequence length="207" mass="24622">MKPPKLKLITDFSELKWLQESLYPWDDLHIACLGVFIPIGFESYLTIRHENSDPSLGSVSSLNFERLTLMLRDFTETPDECFVAIWNGFGWGFEEVYLELFNSFSRSKDFDKFFKLPHRDYYLLQCDILESLKIGEVFFGYLHFQKPNMLWPRDKSWFVSNEIDYDVTLVGGSEELIREIENYPYFVTERFNPAVPNWGIYRADWML</sequence>
<accession>A0A6J5ZXK0</accession>
<dbReference type="EMBL" id="CAESAH010000061">
    <property type="protein sequence ID" value="CAB4344113.1"/>
    <property type="molecule type" value="Genomic_DNA"/>
</dbReference>
<evidence type="ECO:0000313" key="3">
    <source>
        <dbReference type="EMBL" id="CAB5153437.1"/>
    </source>
</evidence>
<organism evidence="1">
    <name type="scientific">freshwater metagenome</name>
    <dbReference type="NCBI Taxonomy" id="449393"/>
    <lineage>
        <taxon>unclassified sequences</taxon>
        <taxon>metagenomes</taxon>
        <taxon>ecological metagenomes</taxon>
    </lineage>
</organism>
<gene>
    <name evidence="2" type="ORF">UFOPK2731_01345</name>
    <name evidence="1" type="ORF">UFOPK3962_01302</name>
    <name evidence="3" type="ORF">UFOPK4427_01244</name>
</gene>
<evidence type="ECO:0000313" key="2">
    <source>
        <dbReference type="EMBL" id="CAB4738779.1"/>
    </source>
</evidence>